<evidence type="ECO:0000259" key="4">
    <source>
        <dbReference type="PROSITE" id="PS50011"/>
    </source>
</evidence>
<keyword evidence="2" id="KW-0067">ATP-binding</keyword>
<keyword evidence="3" id="KW-0812">Transmembrane</keyword>
<keyword evidence="3" id="KW-1133">Transmembrane helix</keyword>
<feature type="transmembrane region" description="Helical" evidence="3">
    <location>
        <begin position="21"/>
        <end position="39"/>
    </location>
</feature>
<keyword evidence="3" id="KW-0472">Membrane</keyword>
<protein>
    <recommendedName>
        <fullName evidence="4">Protein kinase domain-containing protein</fullName>
    </recommendedName>
</protein>
<organism evidence="5 8">
    <name type="scientific">Peronospora belbahrii</name>
    <dbReference type="NCBI Taxonomy" id="622444"/>
    <lineage>
        <taxon>Eukaryota</taxon>
        <taxon>Sar</taxon>
        <taxon>Stramenopiles</taxon>
        <taxon>Oomycota</taxon>
        <taxon>Peronosporomycetes</taxon>
        <taxon>Peronosporales</taxon>
        <taxon>Peronosporaceae</taxon>
        <taxon>Peronospora</taxon>
    </lineage>
</organism>
<sequence>MRRSTRTARSYAIRLSWQRQVPVVLKVSTVLCVIGFFFWNISTIVQHLQSGTSLLRSESSEEIKDIIVNDIADRDSEEAWWLDPETYRTEDGCDFSAAVALFKPEELELNCGNMDQLQYGEFVGKGYWRNVFKTTWNGQDVAVKVVKEKLMNRSDIISRHVEECASIFSIRNEPNIVRLVGWCMTTVVVDYLPHHLDELLFMSNDSISVHHALKLALDATRGVVQLHNALGGPYAHSDLQPRQFLIDANGTLKLNDFNRIKYTGPRLIDGVPSSEKCTFTTSVAKGKWRSPEEYQDLELDEKLDIYSLSLVLWALRARVKPFWMLEKADVYKQVPKGLRPSVEEMSDYPQPMQDLIIRGWDNDPTKRPSAQEMADEIESILASYKDSDVN</sequence>
<accession>A0AAU9LCE1</accession>
<evidence type="ECO:0000256" key="3">
    <source>
        <dbReference type="SAM" id="Phobius"/>
    </source>
</evidence>
<dbReference type="EMBL" id="CAKLCB010000298">
    <property type="protein sequence ID" value="CAH0519478.1"/>
    <property type="molecule type" value="Genomic_DNA"/>
</dbReference>
<dbReference type="PANTHER" id="PTHR44329">
    <property type="entry name" value="SERINE/THREONINE-PROTEIN KINASE TNNI3K-RELATED"/>
    <property type="match status" value="1"/>
</dbReference>
<dbReference type="Proteomes" id="UP001160483">
    <property type="component" value="Unassembled WGS sequence"/>
</dbReference>
<proteinExistence type="predicted"/>
<dbReference type="Gene3D" id="3.30.200.20">
    <property type="entry name" value="Phosphorylase Kinase, domain 1"/>
    <property type="match status" value="1"/>
</dbReference>
<evidence type="ECO:0000313" key="7">
    <source>
        <dbReference type="Proteomes" id="UP001158986"/>
    </source>
</evidence>
<dbReference type="PANTHER" id="PTHR44329:SF298">
    <property type="entry name" value="MIXED LINEAGE KINASE DOMAIN-LIKE PROTEIN"/>
    <property type="match status" value="1"/>
</dbReference>
<dbReference type="InterPro" id="IPR001245">
    <property type="entry name" value="Ser-Thr/Tyr_kinase_cat_dom"/>
</dbReference>
<comment type="caution">
    <text evidence="5">The sequence shown here is derived from an EMBL/GenBank/DDBJ whole genome shotgun (WGS) entry which is preliminary data.</text>
</comment>
<dbReference type="GO" id="GO:0005524">
    <property type="term" value="F:ATP binding"/>
    <property type="evidence" value="ECO:0007669"/>
    <property type="project" value="UniProtKB-KW"/>
</dbReference>
<dbReference type="Proteomes" id="UP001158986">
    <property type="component" value="Unassembled WGS sequence"/>
</dbReference>
<evidence type="ECO:0000313" key="6">
    <source>
        <dbReference type="EMBL" id="CAH0519478.1"/>
    </source>
</evidence>
<dbReference type="PROSITE" id="PS50011">
    <property type="entry name" value="PROTEIN_KINASE_DOM"/>
    <property type="match status" value="1"/>
</dbReference>
<evidence type="ECO:0000256" key="1">
    <source>
        <dbReference type="ARBA" id="ARBA00022741"/>
    </source>
</evidence>
<dbReference type="InterPro" id="IPR000719">
    <property type="entry name" value="Prot_kinase_dom"/>
</dbReference>
<keyword evidence="1" id="KW-0547">Nucleotide-binding</keyword>
<evidence type="ECO:0000313" key="8">
    <source>
        <dbReference type="Proteomes" id="UP001160483"/>
    </source>
</evidence>
<evidence type="ECO:0000256" key="2">
    <source>
        <dbReference type="ARBA" id="ARBA00022840"/>
    </source>
</evidence>
<feature type="domain" description="Protein kinase" evidence="4">
    <location>
        <begin position="117"/>
        <end position="381"/>
    </location>
</feature>
<keyword evidence="7" id="KW-1185">Reference proteome</keyword>
<name>A0AAU9LCE1_9STRA</name>
<gene>
    <name evidence="6" type="ORF">PBS001_LOCUS6004</name>
    <name evidence="5" type="ORF">PBS003_LOCUS5465</name>
</gene>
<dbReference type="InterPro" id="IPR051681">
    <property type="entry name" value="Ser/Thr_Kinases-Pseudokinases"/>
</dbReference>
<dbReference type="Pfam" id="PF07714">
    <property type="entry name" value="PK_Tyr_Ser-Thr"/>
    <property type="match status" value="1"/>
</dbReference>
<dbReference type="SUPFAM" id="SSF56112">
    <property type="entry name" value="Protein kinase-like (PK-like)"/>
    <property type="match status" value="1"/>
</dbReference>
<dbReference type="AlphaFoldDB" id="A0AAU9LCE1"/>
<dbReference type="Gene3D" id="1.10.510.10">
    <property type="entry name" value="Transferase(Phosphotransferase) domain 1"/>
    <property type="match status" value="1"/>
</dbReference>
<evidence type="ECO:0000313" key="5">
    <source>
        <dbReference type="EMBL" id="CAH0478783.1"/>
    </source>
</evidence>
<dbReference type="InterPro" id="IPR011009">
    <property type="entry name" value="Kinase-like_dom_sf"/>
</dbReference>
<dbReference type="GO" id="GO:0004674">
    <property type="term" value="F:protein serine/threonine kinase activity"/>
    <property type="evidence" value="ECO:0007669"/>
    <property type="project" value="TreeGrafter"/>
</dbReference>
<dbReference type="EMBL" id="CAKKTJ010000276">
    <property type="protein sequence ID" value="CAH0478783.1"/>
    <property type="molecule type" value="Genomic_DNA"/>
</dbReference>
<reference evidence="5 7" key="1">
    <citation type="submission" date="2021-11" db="EMBL/GenBank/DDBJ databases">
        <authorList>
            <person name="Islam A."/>
            <person name="Islam S."/>
            <person name="Flora M.S."/>
            <person name="Rahman M."/>
            <person name="Ziaur R.M."/>
            <person name="Epstein J.H."/>
            <person name="Hassan M."/>
            <person name="Klassen M."/>
            <person name="Woodard K."/>
            <person name="Webb A."/>
            <person name="Webby R.J."/>
            <person name="El Zowalaty M.E."/>
        </authorList>
    </citation>
    <scope>NUCLEOTIDE SEQUENCE</scope>
    <source>
        <strain evidence="6">Pbs1</strain>
        <strain evidence="5">Pbs3</strain>
    </source>
</reference>